<comment type="caution">
    <text evidence="11">The sequence shown here is derived from an EMBL/GenBank/DDBJ whole genome shotgun (WGS) entry which is preliminary data.</text>
</comment>
<feature type="region of interest" description="Disordered" evidence="9">
    <location>
        <begin position="584"/>
        <end position="604"/>
    </location>
</feature>
<dbReference type="InterPro" id="IPR007900">
    <property type="entry name" value="TAF4_C"/>
</dbReference>
<name>A0A8H7HK24_9AGAM</name>
<feature type="compositionally biased region" description="Basic and acidic residues" evidence="9">
    <location>
        <begin position="419"/>
        <end position="429"/>
    </location>
</feature>
<feature type="compositionally biased region" description="Acidic residues" evidence="9">
    <location>
        <begin position="441"/>
        <end position="451"/>
    </location>
</feature>
<feature type="region of interest" description="Disordered" evidence="9">
    <location>
        <begin position="418"/>
        <end position="455"/>
    </location>
</feature>
<dbReference type="GO" id="GO:0006367">
    <property type="term" value="P:transcription initiation at RNA polymerase II promoter"/>
    <property type="evidence" value="ECO:0007669"/>
    <property type="project" value="TreeGrafter"/>
</dbReference>
<evidence type="ECO:0000256" key="6">
    <source>
        <dbReference type="ARBA" id="ARBA00023242"/>
    </source>
</evidence>
<dbReference type="InterPro" id="IPR045144">
    <property type="entry name" value="TAF4"/>
</dbReference>
<dbReference type="EMBL" id="JACYCD010000691">
    <property type="protein sequence ID" value="KAF8689146.1"/>
    <property type="molecule type" value="Genomic_DNA"/>
</dbReference>
<evidence type="ECO:0000259" key="10">
    <source>
        <dbReference type="Pfam" id="PF05236"/>
    </source>
</evidence>
<evidence type="ECO:0000313" key="11">
    <source>
        <dbReference type="EMBL" id="KAF8689146.1"/>
    </source>
</evidence>
<reference evidence="11" key="1">
    <citation type="submission" date="2020-09" db="EMBL/GenBank/DDBJ databases">
        <title>Comparative genome analyses of four rice-infecting Rhizoctonia solani isolates reveal extensive enrichment of homogalacturonan modification genes.</title>
        <authorList>
            <person name="Lee D.-Y."/>
            <person name="Jeon J."/>
            <person name="Kim K.-T."/>
            <person name="Cheong K."/>
            <person name="Song H."/>
            <person name="Choi G."/>
            <person name="Ko J."/>
            <person name="Opiyo S.O."/>
            <person name="Zuo S."/>
            <person name="Madhav S."/>
            <person name="Lee Y.-H."/>
            <person name="Wang G.-L."/>
        </authorList>
    </citation>
    <scope>NUCLEOTIDE SEQUENCE</scope>
    <source>
        <strain evidence="11">AG1-IA WGL</strain>
    </source>
</reference>
<evidence type="ECO:0000256" key="2">
    <source>
        <dbReference type="ARBA" id="ARBA00006178"/>
    </source>
</evidence>
<evidence type="ECO:0000256" key="1">
    <source>
        <dbReference type="ARBA" id="ARBA00004123"/>
    </source>
</evidence>
<evidence type="ECO:0000256" key="8">
    <source>
        <dbReference type="ARBA" id="ARBA00031747"/>
    </source>
</evidence>
<sequence length="604" mass="62683">MSASVETITNTTKKQKLNNGSPLSTMSVQNPTPTPVPAAASPAPATPAPATPIPTNGVQPQAPAQWAQIPIDPALQNAQYALASLLVVFVSDMPYRPYPQYAWPPQPTGAPTVGSPAPNATTIATTAATPQPIRAKTSTPAPAASSPAPTTAPGATTTPAPAPGTTTATPYAASPYYPPGYRYPYPYQGQPQYTYTYANGQYYAVPQQVPQPTAATTAQTTAAATPTATAATTPAAATAARVMMPTAASSATTNSTAQAVAGVGQPMQQQPTSQLNDALAGIVDLRAEEDALSRGHQDVGSAYYHREGDRSKRVGPALESSKLWMSEKLKAILSAQGLTNLPEEALNYAMLAWKARLQMLWDKALAAAEHRYSSQYSRPPSFWNPPPADGSAPNANVPPTPMWSTVVKRDVSKQLSAIERAEKEEETRARRERRTAAAQAEADDAVEDDDADGRKAKKIRALGPGVTARMMPEDVKKKMSDNTANRAAGLGTGKYAWMTAGATGGAAAAPTPPKPKPTPAPTPAPTANATGATTTPAPTTATTPAPKAGGWGRAYAAVSKTTTGTDSKDDGVTVTLRDALFVASRERGYGGGRGSALATAGKWE</sequence>
<feature type="region of interest" description="Disordered" evidence="9">
    <location>
        <begin position="1"/>
        <end position="50"/>
    </location>
</feature>
<comment type="similarity">
    <text evidence="2">Belongs to the TAF4 family.</text>
</comment>
<feature type="non-terminal residue" evidence="11">
    <location>
        <position position="604"/>
    </location>
</feature>
<comment type="function">
    <text evidence="7">Functions as a component of the DNA-binding general transcription factor complex TFIID. Binding of TFIID to a promoter (with or without TATA element) is the initial step in pre-initiation complex (PIC) formation. TFIID plays a key role in the regulation of gene expression by RNA polymerase II through different activities such as transcription activator interaction, core promoter recognition and selectivity, TFIIA and TFIIB interaction, chromatin modification (histone acetylation by TAF1), facilitation of DNA opening and initiation of transcription.</text>
</comment>
<evidence type="ECO:0000256" key="4">
    <source>
        <dbReference type="ARBA" id="ARBA00023015"/>
    </source>
</evidence>
<dbReference type="GO" id="GO:0005669">
    <property type="term" value="C:transcription factor TFIID complex"/>
    <property type="evidence" value="ECO:0007669"/>
    <property type="project" value="InterPro"/>
</dbReference>
<evidence type="ECO:0000256" key="3">
    <source>
        <dbReference type="ARBA" id="ARBA00017306"/>
    </source>
</evidence>
<feature type="compositionally biased region" description="Low complexity" evidence="9">
    <location>
        <begin position="525"/>
        <end position="548"/>
    </location>
</feature>
<dbReference type="PANTHER" id="PTHR15138:SF14">
    <property type="entry name" value="TRANSCRIPTION INITIATION FACTOR TFIID SUBUNIT 4"/>
    <property type="match status" value="1"/>
</dbReference>
<evidence type="ECO:0000256" key="7">
    <source>
        <dbReference type="ARBA" id="ARBA00025346"/>
    </source>
</evidence>
<feature type="compositionally biased region" description="Pro residues" evidence="9">
    <location>
        <begin position="510"/>
        <end position="524"/>
    </location>
</feature>
<feature type="region of interest" description="Disordered" evidence="9">
    <location>
        <begin position="109"/>
        <end position="171"/>
    </location>
</feature>
<dbReference type="PANTHER" id="PTHR15138">
    <property type="entry name" value="TRANSCRIPTION INITIATION FACTOR TFIID SUBUNIT 4"/>
    <property type="match status" value="1"/>
</dbReference>
<evidence type="ECO:0000313" key="12">
    <source>
        <dbReference type="Proteomes" id="UP000602905"/>
    </source>
</evidence>
<dbReference type="GO" id="GO:0016251">
    <property type="term" value="F:RNA polymerase II general transcription initiation factor activity"/>
    <property type="evidence" value="ECO:0007669"/>
    <property type="project" value="TreeGrafter"/>
</dbReference>
<feature type="region of interest" description="Disordered" evidence="9">
    <location>
        <begin position="503"/>
        <end position="553"/>
    </location>
</feature>
<feature type="compositionally biased region" description="Polar residues" evidence="9">
    <location>
        <begin position="1"/>
        <end position="30"/>
    </location>
</feature>
<protein>
    <recommendedName>
        <fullName evidence="3">Transcription initiation factor TFIID subunit 4</fullName>
    </recommendedName>
    <alternativeName>
        <fullName evidence="8">TBP-associated factor 4</fullName>
    </alternativeName>
</protein>
<proteinExistence type="inferred from homology"/>
<keyword evidence="4" id="KW-0805">Transcription regulation</keyword>
<dbReference type="Proteomes" id="UP000602905">
    <property type="component" value="Unassembled WGS sequence"/>
</dbReference>
<dbReference type="AlphaFoldDB" id="A0A8H7HK24"/>
<keyword evidence="6" id="KW-0539">Nucleus</keyword>
<dbReference type="Pfam" id="PF05236">
    <property type="entry name" value="TAF4"/>
    <property type="match status" value="1"/>
</dbReference>
<feature type="domain" description="Transcription initiation factor TFIID component TAF4 C-terminal" evidence="10">
    <location>
        <begin position="275"/>
        <end position="587"/>
    </location>
</feature>
<comment type="subcellular location">
    <subcellularLocation>
        <location evidence="1">Nucleus</location>
    </subcellularLocation>
</comment>
<dbReference type="OrthoDB" id="21060at2759"/>
<evidence type="ECO:0000256" key="5">
    <source>
        <dbReference type="ARBA" id="ARBA00023163"/>
    </source>
</evidence>
<gene>
    <name evidence="11" type="ORF">RHS03_09328</name>
</gene>
<dbReference type="GO" id="GO:0003677">
    <property type="term" value="F:DNA binding"/>
    <property type="evidence" value="ECO:0007669"/>
    <property type="project" value="TreeGrafter"/>
</dbReference>
<feature type="compositionally biased region" description="Low complexity" evidence="9">
    <location>
        <begin position="116"/>
        <end position="171"/>
    </location>
</feature>
<evidence type="ECO:0000256" key="9">
    <source>
        <dbReference type="SAM" id="MobiDB-lite"/>
    </source>
</evidence>
<accession>A0A8H7HK24</accession>
<organism evidence="11 12">
    <name type="scientific">Rhizoctonia solani</name>
    <dbReference type="NCBI Taxonomy" id="456999"/>
    <lineage>
        <taxon>Eukaryota</taxon>
        <taxon>Fungi</taxon>
        <taxon>Dikarya</taxon>
        <taxon>Basidiomycota</taxon>
        <taxon>Agaricomycotina</taxon>
        <taxon>Agaricomycetes</taxon>
        <taxon>Cantharellales</taxon>
        <taxon>Ceratobasidiaceae</taxon>
        <taxon>Rhizoctonia</taxon>
    </lineage>
</organism>
<keyword evidence="5" id="KW-0804">Transcription</keyword>